<dbReference type="Pfam" id="PF03125">
    <property type="entry name" value="Sre"/>
    <property type="match status" value="1"/>
</dbReference>
<dbReference type="Proteomes" id="UP000005239">
    <property type="component" value="Unassembled WGS sequence"/>
</dbReference>
<keyword evidence="3" id="KW-0472">Membrane</keyword>
<accession>A0A8R1UUK1</accession>
<dbReference type="InterPro" id="IPR052860">
    <property type="entry name" value="NRL-GPCR1"/>
</dbReference>
<evidence type="ECO:0000256" key="2">
    <source>
        <dbReference type="SAM" id="MobiDB-lite"/>
    </source>
</evidence>
<sequence length="332" mass="37703">MFPLSLAFVRTLEVLFSVLNCSIHFIVIRKVLKASVLHPCQRQSLITFEISSIIFSSSHSVDAVIASFRGRIERFPEYKETPGDLLDYIEAILILIALFADYTLWLAQNFCILERTVSTINLDSYDERFRSFKDQTIYFLIFILINILQITFTLLNKYFLVILVVIHASLNFTMSFILLRANRKADKIGSSLGARFQVKENIKILRVFAPLAGLCVFWQIISCILFTIPLFTSDQFINALTSAIFLVTSELYPLSVSSTLLFTNFFGSPCRFRCWKTNDSKIEPDLRKGEATPGERIAPPKTIGEKTSGHISNGDRIKGDRTYGLNTFGART</sequence>
<reference evidence="5" key="1">
    <citation type="journal article" date="2008" name="Nat. Genet.">
        <title>The Pristionchus pacificus genome provides a unique perspective on nematode lifestyle and parasitism.</title>
        <authorList>
            <person name="Dieterich C."/>
            <person name="Clifton S.W."/>
            <person name="Schuster L.N."/>
            <person name="Chinwalla A."/>
            <person name="Delehaunty K."/>
            <person name="Dinkelacker I."/>
            <person name="Fulton L."/>
            <person name="Fulton R."/>
            <person name="Godfrey J."/>
            <person name="Minx P."/>
            <person name="Mitreva M."/>
            <person name="Roeseler W."/>
            <person name="Tian H."/>
            <person name="Witte H."/>
            <person name="Yang S.P."/>
            <person name="Wilson R.K."/>
            <person name="Sommer R.J."/>
        </authorList>
    </citation>
    <scope>NUCLEOTIDE SEQUENCE [LARGE SCALE GENOMIC DNA]</scope>
    <source>
        <strain evidence="5">PS312</strain>
    </source>
</reference>
<keyword evidence="5" id="KW-1185">Reference proteome</keyword>
<feature type="compositionally biased region" description="Basic and acidic residues" evidence="2">
    <location>
        <begin position="303"/>
        <end position="312"/>
    </location>
</feature>
<dbReference type="PANTHER" id="PTHR47521">
    <property type="entry name" value="SERPENTINE RECEPTOR, CLASS E (EPSILON)-RELATED"/>
    <property type="match status" value="1"/>
</dbReference>
<feature type="transmembrane region" description="Helical" evidence="3">
    <location>
        <begin position="243"/>
        <end position="266"/>
    </location>
</feature>
<keyword evidence="3" id="KW-1133">Transmembrane helix</keyword>
<dbReference type="AlphaFoldDB" id="A0A2A6BE03"/>
<evidence type="ECO:0000256" key="1">
    <source>
        <dbReference type="ARBA" id="ARBA00006803"/>
    </source>
</evidence>
<proteinExistence type="inferred from homology"/>
<dbReference type="GO" id="GO:0007606">
    <property type="term" value="P:sensory perception of chemical stimulus"/>
    <property type="evidence" value="ECO:0007669"/>
    <property type="project" value="InterPro"/>
</dbReference>
<dbReference type="EnsemblMetazoa" id="PPA39295.1">
    <property type="protein sequence ID" value="PPA39295.1"/>
    <property type="gene ID" value="WBGene00277664"/>
</dbReference>
<keyword evidence="3" id="KW-0812">Transmembrane</keyword>
<evidence type="ECO:0000313" key="5">
    <source>
        <dbReference type="Proteomes" id="UP000005239"/>
    </source>
</evidence>
<protein>
    <submittedName>
        <fullName evidence="4">G protein-coupled receptor</fullName>
    </submittedName>
</protein>
<accession>A0A2A6BE03</accession>
<feature type="region of interest" description="Disordered" evidence="2">
    <location>
        <begin position="285"/>
        <end position="312"/>
    </location>
</feature>
<feature type="transmembrane region" description="Helical" evidence="3">
    <location>
        <begin position="207"/>
        <end position="231"/>
    </location>
</feature>
<feature type="transmembrane region" description="Helical" evidence="3">
    <location>
        <begin position="136"/>
        <end position="152"/>
    </location>
</feature>
<comment type="similarity">
    <text evidence="1">Belongs to the nematode receptor-like protein sre family.</text>
</comment>
<feature type="transmembrane region" description="Helical" evidence="3">
    <location>
        <begin position="158"/>
        <end position="179"/>
    </location>
</feature>
<organism evidence="4 5">
    <name type="scientific">Pristionchus pacificus</name>
    <name type="common">Parasitic nematode worm</name>
    <dbReference type="NCBI Taxonomy" id="54126"/>
    <lineage>
        <taxon>Eukaryota</taxon>
        <taxon>Metazoa</taxon>
        <taxon>Ecdysozoa</taxon>
        <taxon>Nematoda</taxon>
        <taxon>Chromadorea</taxon>
        <taxon>Rhabditida</taxon>
        <taxon>Rhabditina</taxon>
        <taxon>Diplogasteromorpha</taxon>
        <taxon>Diplogasteroidea</taxon>
        <taxon>Neodiplogasteridae</taxon>
        <taxon>Pristionchus</taxon>
    </lineage>
</organism>
<dbReference type="GO" id="GO:0016020">
    <property type="term" value="C:membrane"/>
    <property type="evidence" value="ECO:0007669"/>
    <property type="project" value="InterPro"/>
</dbReference>
<gene>
    <name evidence="4" type="primary">WBGene00277664</name>
</gene>
<dbReference type="PANTHER" id="PTHR47521:SF7">
    <property type="entry name" value="SERPENTINE RECEPTOR CLASS EPSILON-6"/>
    <property type="match status" value="1"/>
</dbReference>
<reference evidence="4" key="2">
    <citation type="submission" date="2022-06" db="UniProtKB">
        <authorList>
            <consortium name="EnsemblMetazoa"/>
        </authorList>
    </citation>
    <scope>IDENTIFICATION</scope>
    <source>
        <strain evidence="4">PS312</strain>
    </source>
</reference>
<name>A0A2A6BE03_PRIPA</name>
<evidence type="ECO:0000256" key="3">
    <source>
        <dbReference type="SAM" id="Phobius"/>
    </source>
</evidence>
<feature type="transmembrane region" description="Helical" evidence="3">
    <location>
        <begin position="88"/>
        <end position="107"/>
    </location>
</feature>
<dbReference type="InterPro" id="IPR004151">
    <property type="entry name" value="7TM_GPCR_serpentine_rcpt_Sre"/>
</dbReference>
<evidence type="ECO:0000313" key="4">
    <source>
        <dbReference type="EnsemblMetazoa" id="PPA39295.1"/>
    </source>
</evidence>